<dbReference type="OrthoDB" id="9806473at2"/>
<gene>
    <name evidence="2" type="ORF">SAE01_22610</name>
</gene>
<evidence type="ECO:0000259" key="1">
    <source>
        <dbReference type="Pfam" id="PF06983"/>
    </source>
</evidence>
<reference evidence="2 3" key="1">
    <citation type="submission" date="2019-07" db="EMBL/GenBank/DDBJ databases">
        <title>Whole genome shotgun sequence of Segetibacter aerophilus NBRC 106135.</title>
        <authorList>
            <person name="Hosoyama A."/>
            <person name="Uohara A."/>
            <person name="Ohji S."/>
            <person name="Ichikawa N."/>
        </authorList>
    </citation>
    <scope>NUCLEOTIDE SEQUENCE [LARGE SCALE GENOMIC DNA]</scope>
    <source>
        <strain evidence="2 3">NBRC 106135</strain>
    </source>
</reference>
<keyword evidence="3" id="KW-1185">Reference proteome</keyword>
<organism evidence="2 3">
    <name type="scientific">Segetibacter aerophilus</name>
    <dbReference type="NCBI Taxonomy" id="670293"/>
    <lineage>
        <taxon>Bacteria</taxon>
        <taxon>Pseudomonadati</taxon>
        <taxon>Bacteroidota</taxon>
        <taxon>Chitinophagia</taxon>
        <taxon>Chitinophagales</taxon>
        <taxon>Chitinophagaceae</taxon>
        <taxon>Segetibacter</taxon>
    </lineage>
</organism>
<evidence type="ECO:0000313" key="3">
    <source>
        <dbReference type="Proteomes" id="UP000321513"/>
    </source>
</evidence>
<dbReference type="Gene3D" id="3.10.180.10">
    <property type="entry name" value="2,3-Dihydroxybiphenyl 1,2-Dioxygenase, domain 1"/>
    <property type="match status" value="1"/>
</dbReference>
<name>A0A512BCZ8_9BACT</name>
<dbReference type="InterPro" id="IPR029068">
    <property type="entry name" value="Glyas_Bleomycin-R_OHBP_Dase"/>
</dbReference>
<dbReference type="Proteomes" id="UP000321513">
    <property type="component" value="Unassembled WGS sequence"/>
</dbReference>
<dbReference type="CDD" id="cd06588">
    <property type="entry name" value="PhnB_like"/>
    <property type="match status" value="2"/>
</dbReference>
<dbReference type="InterPro" id="IPR028973">
    <property type="entry name" value="PhnB-like"/>
</dbReference>
<protein>
    <submittedName>
        <fullName evidence="2">VOC family protein</fullName>
    </submittedName>
</protein>
<dbReference type="Gene3D" id="3.30.720.110">
    <property type="match status" value="1"/>
</dbReference>
<comment type="caution">
    <text evidence="2">The sequence shown here is derived from an EMBL/GenBank/DDBJ whole genome shotgun (WGS) entry which is preliminary data.</text>
</comment>
<dbReference type="PANTHER" id="PTHR33990">
    <property type="entry name" value="PROTEIN YJDN-RELATED"/>
    <property type="match status" value="1"/>
</dbReference>
<proteinExistence type="predicted"/>
<dbReference type="RefSeq" id="WP_147203875.1">
    <property type="nucleotide sequence ID" value="NZ_BJYT01000007.1"/>
</dbReference>
<dbReference type="Pfam" id="PF06983">
    <property type="entry name" value="3-dmu-9_3-mt"/>
    <property type="match status" value="2"/>
</dbReference>
<dbReference type="AlphaFoldDB" id="A0A512BCZ8"/>
<dbReference type="Gene3D" id="3.30.720.100">
    <property type="match status" value="1"/>
</dbReference>
<sequence length="286" mass="31799">MNNNIFPCLWFDGNAKSAADFYCQVFSNSKIITDTPMVVQFEIEGKKIMGLNGGPYFKINPSISLFITYETNEELERVHDKLLEGGSSLMPLDKYPWSEKYAWVADKFGMTWQLMLGKLPAGAQKITTSLLFVGDLCGKAQDAIKHYTSIFPNSTIHHLETYKAGEEQPEGNVKFGHFSLNNETFAAMDGTGDHGFIFNEGVSIMVEVDTQEEIDMFWNKLSEGGAESRCGWVKDKFSVSWQIVPKVLSSLVTSSGNGQKVMAALMQMGKIDIQTLVDASREPATV</sequence>
<feature type="domain" description="PhnB-like" evidence="1">
    <location>
        <begin position="4"/>
        <end position="114"/>
    </location>
</feature>
<dbReference type="SUPFAM" id="SSF54593">
    <property type="entry name" value="Glyoxalase/Bleomycin resistance protein/Dihydroxybiphenyl dioxygenase"/>
    <property type="match status" value="2"/>
</dbReference>
<dbReference type="EMBL" id="BJYT01000007">
    <property type="protein sequence ID" value="GEO09765.1"/>
    <property type="molecule type" value="Genomic_DNA"/>
</dbReference>
<feature type="domain" description="PhnB-like" evidence="1">
    <location>
        <begin position="124"/>
        <end position="244"/>
    </location>
</feature>
<evidence type="ECO:0000313" key="2">
    <source>
        <dbReference type="EMBL" id="GEO09765.1"/>
    </source>
</evidence>
<accession>A0A512BCZ8</accession>